<gene>
    <name evidence="2" type="ORF">FB45DRAFT_1039694</name>
</gene>
<evidence type="ECO:0000313" key="2">
    <source>
        <dbReference type="EMBL" id="KAJ7608356.1"/>
    </source>
</evidence>
<dbReference type="Proteomes" id="UP001221142">
    <property type="component" value="Unassembled WGS sequence"/>
</dbReference>
<dbReference type="EMBL" id="JARKIF010000045">
    <property type="protein sequence ID" value="KAJ7608356.1"/>
    <property type="molecule type" value="Genomic_DNA"/>
</dbReference>
<keyword evidence="1" id="KW-0732">Signal</keyword>
<dbReference type="AlphaFoldDB" id="A0AAD7FAI6"/>
<proteinExistence type="predicted"/>
<sequence length="81" mass="8604">MLYKLLTATLLAFFVFGQGAASTMVPCDGDGDTPCPSDQYCCHPGPVPVTGPNPETAEAYELGSLPVAGELRTMDHSLKWD</sequence>
<organism evidence="2 3">
    <name type="scientific">Roridomyces roridus</name>
    <dbReference type="NCBI Taxonomy" id="1738132"/>
    <lineage>
        <taxon>Eukaryota</taxon>
        <taxon>Fungi</taxon>
        <taxon>Dikarya</taxon>
        <taxon>Basidiomycota</taxon>
        <taxon>Agaricomycotina</taxon>
        <taxon>Agaricomycetes</taxon>
        <taxon>Agaricomycetidae</taxon>
        <taxon>Agaricales</taxon>
        <taxon>Marasmiineae</taxon>
        <taxon>Mycenaceae</taxon>
        <taxon>Roridomyces</taxon>
    </lineage>
</organism>
<reference evidence="2" key="1">
    <citation type="submission" date="2023-03" db="EMBL/GenBank/DDBJ databases">
        <title>Massive genome expansion in bonnet fungi (Mycena s.s.) driven by repeated elements and novel gene families across ecological guilds.</title>
        <authorList>
            <consortium name="Lawrence Berkeley National Laboratory"/>
            <person name="Harder C.B."/>
            <person name="Miyauchi S."/>
            <person name="Viragh M."/>
            <person name="Kuo A."/>
            <person name="Thoen E."/>
            <person name="Andreopoulos B."/>
            <person name="Lu D."/>
            <person name="Skrede I."/>
            <person name="Drula E."/>
            <person name="Henrissat B."/>
            <person name="Morin E."/>
            <person name="Kohler A."/>
            <person name="Barry K."/>
            <person name="LaButti K."/>
            <person name="Morin E."/>
            <person name="Salamov A."/>
            <person name="Lipzen A."/>
            <person name="Mereny Z."/>
            <person name="Hegedus B."/>
            <person name="Baldrian P."/>
            <person name="Stursova M."/>
            <person name="Weitz H."/>
            <person name="Taylor A."/>
            <person name="Grigoriev I.V."/>
            <person name="Nagy L.G."/>
            <person name="Martin F."/>
            <person name="Kauserud H."/>
        </authorList>
    </citation>
    <scope>NUCLEOTIDE SEQUENCE</scope>
    <source>
        <strain evidence="2">9284</strain>
    </source>
</reference>
<keyword evidence="3" id="KW-1185">Reference proteome</keyword>
<name>A0AAD7FAI6_9AGAR</name>
<comment type="caution">
    <text evidence="2">The sequence shown here is derived from an EMBL/GenBank/DDBJ whole genome shotgun (WGS) entry which is preliminary data.</text>
</comment>
<evidence type="ECO:0000313" key="3">
    <source>
        <dbReference type="Proteomes" id="UP001221142"/>
    </source>
</evidence>
<protein>
    <recommendedName>
        <fullName evidence="4">Hydrophobin</fullName>
    </recommendedName>
</protein>
<feature type="signal peptide" evidence="1">
    <location>
        <begin position="1"/>
        <end position="22"/>
    </location>
</feature>
<evidence type="ECO:0008006" key="4">
    <source>
        <dbReference type="Google" id="ProtNLM"/>
    </source>
</evidence>
<evidence type="ECO:0000256" key="1">
    <source>
        <dbReference type="SAM" id="SignalP"/>
    </source>
</evidence>
<feature type="chain" id="PRO_5041973194" description="Hydrophobin" evidence="1">
    <location>
        <begin position="23"/>
        <end position="81"/>
    </location>
</feature>
<accession>A0AAD7FAI6</accession>